<sequence length="92" mass="9788">MRGACALAASDVSAAYAVPAFAPRFLSAWHGLQRREDAFQSLHIASRRFIPRCIAIAGARGRSFPAVRRDRPPPCATPGRALAGSRGIAVES</sequence>
<accession>A0A0E1VSB6</accession>
<name>A0A0E1VSB6_BURPE</name>
<reference evidence="2" key="1">
    <citation type="submission" date="2009-05" db="EMBL/GenBank/DDBJ databases">
        <authorList>
            <person name="Harkins D.M."/>
            <person name="DeShazer D."/>
            <person name="Woods D.E."/>
            <person name="Brinkac L.M."/>
            <person name="Brown K.A."/>
            <person name="Hung G.C."/>
            <person name="Tuanyok A."/>
            <person name="Zhang B."/>
            <person name="Nierman W.C."/>
        </authorList>
    </citation>
    <scope>NUCLEOTIDE SEQUENCE [LARGE SCALE GENOMIC DNA]</scope>
    <source>
        <strain evidence="2">1710a</strain>
    </source>
</reference>
<dbReference type="Proteomes" id="UP000001812">
    <property type="component" value="Chromosome II"/>
</dbReference>
<proteinExistence type="predicted"/>
<dbReference type="HOGENOM" id="CLU_2314926_0_0_4"/>
<evidence type="ECO:0000313" key="2">
    <source>
        <dbReference type="EMBL" id="EET03820.1"/>
    </source>
</evidence>
<feature type="region of interest" description="Disordered" evidence="1">
    <location>
        <begin position="65"/>
        <end position="92"/>
    </location>
</feature>
<evidence type="ECO:0000256" key="1">
    <source>
        <dbReference type="SAM" id="MobiDB-lite"/>
    </source>
</evidence>
<organism evidence="2">
    <name type="scientific">Burkholderia pseudomallei 1710a</name>
    <dbReference type="NCBI Taxonomy" id="320371"/>
    <lineage>
        <taxon>Bacteria</taxon>
        <taxon>Pseudomonadati</taxon>
        <taxon>Pseudomonadota</taxon>
        <taxon>Betaproteobacteria</taxon>
        <taxon>Burkholderiales</taxon>
        <taxon>Burkholderiaceae</taxon>
        <taxon>Burkholderia</taxon>
        <taxon>pseudomallei group</taxon>
    </lineage>
</organism>
<dbReference type="RefSeq" id="WP_004528087.1">
    <property type="nucleotide sequence ID" value="NZ_CM000833.1"/>
</dbReference>
<dbReference type="EMBL" id="CM000833">
    <property type="protein sequence ID" value="EET03820.1"/>
    <property type="molecule type" value="Genomic_DNA"/>
</dbReference>
<dbReference type="AlphaFoldDB" id="A0A0E1VSB6"/>
<protein>
    <submittedName>
        <fullName evidence="2">Uncharacterized protein</fullName>
    </submittedName>
</protein>
<gene>
    <name evidence="2" type="ORF">BURPS1710A_A0259</name>
</gene>